<accession>A0A0V1EZI1</accession>
<evidence type="ECO:0000313" key="1">
    <source>
        <dbReference type="EMBL" id="KRY79261.1"/>
    </source>
</evidence>
<proteinExistence type="predicted"/>
<protein>
    <submittedName>
        <fullName evidence="1">Uncharacterized protein</fullName>
    </submittedName>
</protein>
<organism evidence="1 2">
    <name type="scientific">Trichinella pseudospiralis</name>
    <name type="common">Parasitic roundworm</name>
    <dbReference type="NCBI Taxonomy" id="6337"/>
    <lineage>
        <taxon>Eukaryota</taxon>
        <taxon>Metazoa</taxon>
        <taxon>Ecdysozoa</taxon>
        <taxon>Nematoda</taxon>
        <taxon>Enoplea</taxon>
        <taxon>Dorylaimia</taxon>
        <taxon>Trichinellida</taxon>
        <taxon>Trichinellidae</taxon>
        <taxon>Trichinella</taxon>
    </lineage>
</organism>
<dbReference type="EMBL" id="JYDR01000002">
    <property type="protein sequence ID" value="KRY79261.1"/>
    <property type="molecule type" value="Genomic_DNA"/>
</dbReference>
<sequence>MACSRLLNGSFGLSDTSALSFLSFSTASNIWCHYKFYLLGLELRKKNLTLLGTEKKNTSKPLQKLLLFKAGSIEFFHMMHSDTQVSDGKGSKPDITLHYNNTEGGVENLDKMTSTPTYNAYVLWTWNMEYRLQEGLFLEDLVNAELSQK</sequence>
<name>A0A0V1EZI1_TRIPS</name>
<gene>
    <name evidence="1" type="ORF">T4A_11994</name>
</gene>
<evidence type="ECO:0000313" key="2">
    <source>
        <dbReference type="Proteomes" id="UP000054632"/>
    </source>
</evidence>
<dbReference type="AlphaFoldDB" id="A0A0V1EZI1"/>
<comment type="caution">
    <text evidence="1">The sequence shown here is derived from an EMBL/GenBank/DDBJ whole genome shotgun (WGS) entry which is preliminary data.</text>
</comment>
<reference evidence="1 2" key="1">
    <citation type="submission" date="2015-01" db="EMBL/GenBank/DDBJ databases">
        <title>Evolution of Trichinella species and genotypes.</title>
        <authorList>
            <person name="Korhonen P.K."/>
            <person name="Edoardo P."/>
            <person name="Giuseppe L.R."/>
            <person name="Gasser R.B."/>
        </authorList>
    </citation>
    <scope>NUCLEOTIDE SEQUENCE [LARGE SCALE GENOMIC DNA]</scope>
    <source>
        <strain evidence="1">ISS13</strain>
    </source>
</reference>
<dbReference type="Proteomes" id="UP000054632">
    <property type="component" value="Unassembled WGS sequence"/>
</dbReference>